<protein>
    <recommendedName>
        <fullName evidence="3">PX domain-containing protein</fullName>
    </recommendedName>
</protein>
<evidence type="ECO:0000313" key="1">
    <source>
        <dbReference type="EMBL" id="KAE8979463.1"/>
    </source>
</evidence>
<proteinExistence type="predicted"/>
<reference evidence="1 2" key="1">
    <citation type="submission" date="2018-09" db="EMBL/GenBank/DDBJ databases">
        <title>Genomic investigation of the strawberry pathogen Phytophthora fragariae indicates pathogenicity is determined by transcriptional variation in three key races.</title>
        <authorList>
            <person name="Adams T.M."/>
            <person name="Armitage A.D."/>
            <person name="Sobczyk M.K."/>
            <person name="Bates H.J."/>
            <person name="Dunwell J.M."/>
            <person name="Nellist C.F."/>
            <person name="Harrison R.J."/>
        </authorList>
    </citation>
    <scope>NUCLEOTIDE SEQUENCE [LARGE SCALE GENOMIC DNA]</scope>
    <source>
        <strain evidence="1 2">SCRP245</strain>
    </source>
</reference>
<accession>A0A6A3IID2</accession>
<dbReference type="AlphaFoldDB" id="A0A6A3IID2"/>
<name>A0A6A3IID2_9STRA</name>
<gene>
    <name evidence="1" type="ORF">PF011_g22837</name>
</gene>
<comment type="caution">
    <text evidence="1">The sequence shown here is derived from an EMBL/GenBank/DDBJ whole genome shotgun (WGS) entry which is preliminary data.</text>
</comment>
<evidence type="ECO:0008006" key="3">
    <source>
        <dbReference type="Google" id="ProtNLM"/>
    </source>
</evidence>
<sequence length="226" mass="25322">MRSTSDCYEFDIPTIVTDSDTECTSETLVESSNMSQNRHLSQLSRGKMAIALNSIHHEQISRTYNQEEYVTVFALDVFVQSTLTGAIIKGKRSIKSETDSGRIAYQVAHRYSSFRMLRQSIGETVKVPKDKSHSQWCPYCSRVRDITKASVLPPRFPSCTSVGIVIGLRDYMVHSSENRLKMFVSLLLRAAKDISYRSGCSPCGRFENVSKLLSDFLTPTAPSTVA</sequence>
<organism evidence="1 2">
    <name type="scientific">Phytophthora fragariae</name>
    <dbReference type="NCBI Taxonomy" id="53985"/>
    <lineage>
        <taxon>Eukaryota</taxon>
        <taxon>Sar</taxon>
        <taxon>Stramenopiles</taxon>
        <taxon>Oomycota</taxon>
        <taxon>Peronosporomycetes</taxon>
        <taxon>Peronosporales</taxon>
        <taxon>Peronosporaceae</taxon>
        <taxon>Phytophthora</taxon>
    </lineage>
</organism>
<dbReference type="Proteomes" id="UP000460718">
    <property type="component" value="Unassembled WGS sequence"/>
</dbReference>
<evidence type="ECO:0000313" key="2">
    <source>
        <dbReference type="Proteomes" id="UP000460718"/>
    </source>
</evidence>
<dbReference type="EMBL" id="QXFW01002348">
    <property type="protein sequence ID" value="KAE8979463.1"/>
    <property type="molecule type" value="Genomic_DNA"/>
</dbReference>